<dbReference type="GO" id="GO:0006355">
    <property type="term" value="P:regulation of DNA-templated transcription"/>
    <property type="evidence" value="ECO:0007669"/>
    <property type="project" value="TreeGrafter"/>
</dbReference>
<evidence type="ECO:0000259" key="4">
    <source>
        <dbReference type="PROSITE" id="PS50014"/>
    </source>
</evidence>
<dbReference type="Pfam" id="PF00439">
    <property type="entry name" value="Bromodomain"/>
    <property type="match status" value="1"/>
</dbReference>
<dbReference type="PANTHER" id="PTHR22880:SF225">
    <property type="entry name" value="BROMODOMAIN-CONTAINING PROTEIN BET-1-RELATED"/>
    <property type="match status" value="1"/>
</dbReference>
<dbReference type="PRINTS" id="PR00503">
    <property type="entry name" value="BROMODOMAIN"/>
</dbReference>
<evidence type="ECO:0000256" key="3">
    <source>
        <dbReference type="SAM" id="MobiDB-lite"/>
    </source>
</evidence>
<dbReference type="GO" id="GO:0006338">
    <property type="term" value="P:chromatin remodeling"/>
    <property type="evidence" value="ECO:0007669"/>
    <property type="project" value="TreeGrafter"/>
</dbReference>
<dbReference type="InterPro" id="IPR036427">
    <property type="entry name" value="Bromodomain-like_sf"/>
</dbReference>
<sequence length="145" mass="16251">MVNHHQAPVAQPLPRAGAVHYMKKKRQTRPRASLPNPKPKVRRRGGAAAGNPANHTAAQKLNFWNDLLTRMLSGPGFWTRLVGPFKELVDPVQDGVPDYFDKVNKPMDLGTMKAKVDRGEYADEEEFLKDSRHRSLQAATRLNAS</sequence>
<dbReference type="PROSITE" id="PS50014">
    <property type="entry name" value="BROMODOMAIN_2"/>
    <property type="match status" value="1"/>
</dbReference>
<keyword evidence="1 2" id="KW-0103">Bromodomain</keyword>
<dbReference type="Gene3D" id="1.20.920.10">
    <property type="entry name" value="Bromodomain-like"/>
    <property type="match status" value="1"/>
</dbReference>
<dbReference type="PANTHER" id="PTHR22880">
    <property type="entry name" value="FALZ-RELATED BROMODOMAIN-CONTAINING PROTEINS"/>
    <property type="match status" value="1"/>
</dbReference>
<proteinExistence type="predicted"/>
<feature type="domain" description="Bromo" evidence="4">
    <location>
        <begin position="84"/>
        <end position="130"/>
    </location>
</feature>
<dbReference type="GO" id="GO:0000785">
    <property type="term" value="C:chromatin"/>
    <property type="evidence" value="ECO:0007669"/>
    <property type="project" value="TreeGrafter"/>
</dbReference>
<evidence type="ECO:0000256" key="1">
    <source>
        <dbReference type="ARBA" id="ARBA00023117"/>
    </source>
</evidence>
<feature type="region of interest" description="Disordered" evidence="3">
    <location>
        <begin position="1"/>
        <end position="55"/>
    </location>
</feature>
<gene>
    <name evidence="5" type="ORF">NKR19_g10269</name>
</gene>
<keyword evidence="6" id="KW-1185">Reference proteome</keyword>
<dbReference type="AlphaFoldDB" id="A0AA38R7M5"/>
<dbReference type="SUPFAM" id="SSF47370">
    <property type="entry name" value="Bromodomain"/>
    <property type="match status" value="1"/>
</dbReference>
<dbReference type="GO" id="GO:0005634">
    <property type="term" value="C:nucleus"/>
    <property type="evidence" value="ECO:0007669"/>
    <property type="project" value="TreeGrafter"/>
</dbReference>
<protein>
    <recommendedName>
        <fullName evidence="4">Bromo domain-containing protein</fullName>
    </recommendedName>
</protein>
<accession>A0AA38R7M5</accession>
<evidence type="ECO:0000256" key="2">
    <source>
        <dbReference type="PROSITE-ProRule" id="PRU00035"/>
    </source>
</evidence>
<evidence type="ECO:0000313" key="6">
    <source>
        <dbReference type="Proteomes" id="UP001174691"/>
    </source>
</evidence>
<comment type="caution">
    <text evidence="5">The sequence shown here is derived from an EMBL/GenBank/DDBJ whole genome shotgun (WGS) entry which is preliminary data.</text>
</comment>
<evidence type="ECO:0000313" key="5">
    <source>
        <dbReference type="EMBL" id="KAJ9129635.1"/>
    </source>
</evidence>
<reference evidence="5" key="1">
    <citation type="submission" date="2022-07" db="EMBL/GenBank/DDBJ databases">
        <title>Fungi with potential for degradation of polypropylene.</title>
        <authorList>
            <person name="Gostincar C."/>
        </authorList>
    </citation>
    <scope>NUCLEOTIDE SEQUENCE</scope>
    <source>
        <strain evidence="5">EXF-13287</strain>
    </source>
</reference>
<dbReference type="InterPro" id="IPR001487">
    <property type="entry name" value="Bromodomain"/>
</dbReference>
<organism evidence="5 6">
    <name type="scientific">Coniochaeta hoffmannii</name>
    <dbReference type="NCBI Taxonomy" id="91930"/>
    <lineage>
        <taxon>Eukaryota</taxon>
        <taxon>Fungi</taxon>
        <taxon>Dikarya</taxon>
        <taxon>Ascomycota</taxon>
        <taxon>Pezizomycotina</taxon>
        <taxon>Sordariomycetes</taxon>
        <taxon>Sordariomycetidae</taxon>
        <taxon>Coniochaetales</taxon>
        <taxon>Coniochaetaceae</taxon>
        <taxon>Coniochaeta</taxon>
    </lineage>
</organism>
<name>A0AA38R7M5_9PEZI</name>
<dbReference type="Proteomes" id="UP001174691">
    <property type="component" value="Unassembled WGS sequence"/>
</dbReference>
<dbReference type="EMBL" id="JANBVN010000318">
    <property type="protein sequence ID" value="KAJ9129635.1"/>
    <property type="molecule type" value="Genomic_DNA"/>
</dbReference>
<dbReference type="InterPro" id="IPR050935">
    <property type="entry name" value="Bromo_chromatin_reader"/>
</dbReference>